<dbReference type="SMART" id="SM00900">
    <property type="entry name" value="FMN_bind"/>
    <property type="match status" value="1"/>
</dbReference>
<dbReference type="RefSeq" id="WP_123934417.1">
    <property type="nucleotide sequence ID" value="NZ_BSUW01000001.1"/>
</dbReference>
<dbReference type="EMBL" id="CP027783">
    <property type="protein sequence ID" value="AYW47305.1"/>
    <property type="molecule type" value="Genomic_DNA"/>
</dbReference>
<proteinExistence type="inferred from homology"/>
<feature type="domain" description="FMN-binding" evidence="10">
    <location>
        <begin position="13"/>
        <end position="87"/>
    </location>
</feature>
<evidence type="ECO:0000256" key="6">
    <source>
        <dbReference type="ARBA" id="ARBA00022630"/>
    </source>
</evidence>
<dbReference type="SUPFAM" id="SSF56425">
    <property type="entry name" value="Succinate dehydrogenase/fumarate reductase flavoprotein, catalytic domain"/>
    <property type="match status" value="1"/>
</dbReference>
<keyword evidence="13" id="KW-1185">Reference proteome</keyword>
<evidence type="ECO:0000313" key="11">
    <source>
        <dbReference type="EMBL" id="AYW47305.1"/>
    </source>
</evidence>
<dbReference type="Gene3D" id="3.90.700.10">
    <property type="entry name" value="Succinate dehydrogenase/fumarate reductase flavoprotein, catalytic domain"/>
    <property type="match status" value="1"/>
</dbReference>
<evidence type="ECO:0000256" key="3">
    <source>
        <dbReference type="ARBA" id="ARBA00008040"/>
    </source>
</evidence>
<comment type="cofactor">
    <cofactor evidence="2">
        <name>FAD</name>
        <dbReference type="ChEBI" id="CHEBI:57692"/>
    </cofactor>
</comment>
<keyword evidence="8" id="KW-0560">Oxidoreductase</keyword>
<dbReference type="SUPFAM" id="SSF51905">
    <property type="entry name" value="FAD/NAD(P)-binding domain"/>
    <property type="match status" value="1"/>
</dbReference>
<dbReference type="InterPro" id="IPR050315">
    <property type="entry name" value="FAD-oxidoreductase_2"/>
</dbReference>
<evidence type="ECO:0000256" key="7">
    <source>
        <dbReference type="ARBA" id="ARBA00022827"/>
    </source>
</evidence>
<accession>A0AA38CY06</accession>
<reference evidence="12 14" key="2">
    <citation type="journal article" date="2014" name="Int. J. Syst. Evol. Microbiol.">
        <title>Complete genome sequence of Corynebacterium casei LMG S-19264T (=DSM 44701T), isolated from a smear-ripened cheese.</title>
        <authorList>
            <consortium name="US DOE Joint Genome Institute (JGI-PGF)"/>
            <person name="Walter F."/>
            <person name="Albersmeier A."/>
            <person name="Kalinowski J."/>
            <person name="Ruckert C."/>
        </authorList>
    </citation>
    <scope>NUCLEOTIDE SEQUENCE [LARGE SCALE GENOMIC DNA]</scope>
    <source>
        <strain evidence="12 14">NBRC 114545</strain>
    </source>
</reference>
<keyword evidence="6" id="KW-0285">Flavoprotein</keyword>
<evidence type="ECO:0000256" key="1">
    <source>
        <dbReference type="ARBA" id="ARBA00001917"/>
    </source>
</evidence>
<dbReference type="InterPro" id="IPR027477">
    <property type="entry name" value="Succ_DH/fumarate_Rdtase_cat_sf"/>
</dbReference>
<dbReference type="KEGG" id="too:C7K38_02255"/>
<evidence type="ECO:0000313" key="12">
    <source>
        <dbReference type="EMBL" id="GMA73166.1"/>
    </source>
</evidence>
<dbReference type="InterPro" id="IPR007329">
    <property type="entry name" value="FMN-bd"/>
</dbReference>
<dbReference type="Gene3D" id="3.90.1010.20">
    <property type="match status" value="1"/>
</dbReference>
<dbReference type="PANTHER" id="PTHR43400">
    <property type="entry name" value="FUMARATE REDUCTASE"/>
    <property type="match status" value="1"/>
</dbReference>
<reference evidence="11" key="3">
    <citation type="submission" date="2018-03" db="EMBL/GenBank/DDBJ databases">
        <authorList>
            <person name="Jeon C.O."/>
        </authorList>
    </citation>
    <scope>NUCLEOTIDE SEQUENCE</scope>
    <source>
        <strain evidence="11">JCM 31126</strain>
    </source>
</reference>
<dbReference type="InterPro" id="IPR036188">
    <property type="entry name" value="FAD/NAD-bd_sf"/>
</dbReference>
<name>A0AA38CY06_9ENTE</name>
<dbReference type="Pfam" id="PF00890">
    <property type="entry name" value="FAD_binding_2"/>
    <property type="match status" value="1"/>
</dbReference>
<dbReference type="PANTHER" id="PTHR43400:SF7">
    <property type="entry name" value="FAD-DEPENDENT OXIDOREDUCTASE 2 FAD BINDING DOMAIN-CONTAINING PROTEIN"/>
    <property type="match status" value="1"/>
</dbReference>
<dbReference type="GO" id="GO:0033765">
    <property type="term" value="F:steroid dehydrogenase activity, acting on the CH-CH group of donors"/>
    <property type="evidence" value="ECO:0007669"/>
    <property type="project" value="UniProtKB-ARBA"/>
</dbReference>
<evidence type="ECO:0000256" key="5">
    <source>
        <dbReference type="ARBA" id="ARBA00015872"/>
    </source>
</evidence>
<keyword evidence="7" id="KW-0274">FAD</keyword>
<dbReference type="GO" id="GO:0010181">
    <property type="term" value="F:FMN binding"/>
    <property type="evidence" value="ECO:0007669"/>
    <property type="project" value="InterPro"/>
</dbReference>
<dbReference type="EMBL" id="BSUW01000001">
    <property type="protein sequence ID" value="GMA73166.1"/>
    <property type="molecule type" value="Genomic_DNA"/>
</dbReference>
<sequence length="571" mass="62682">MANKRKINAQAKGHNGPIDFEVSIDNDQVTDLEIKQHSETPGIFNQVADKLRSDVLENQSFAIDAISGATVMSEAILESADQAVKKEGIQLPEKEKGQAREKEEVQADVVVIGGGEAGLVAAARLLMAGKKVALLEKNGYLGGATILNGSNVTATGSKTAEKVFGENAKKDSPQKLAEDVSNESLHTNDENLTQMMTENIGDAIDFISEFADLNYGKAQTQTPEHSIDRQIELPSSSSYELVKKLAEAFTKKGGQIFLDARVEHILQDKEGKVTGVVAEGRKRTLTVHENAIILSTGGYGANLDMRGKESQGLNYYGPQTSTGDAFQFLAPLELQTKNIGWYKVYPHGVEVEPGIAKLTTYASKKATDMGAIYVNKEGHRIVDESNVYAKLRNAVLEQTDKMAFLLMDQRTWEEFYHLLVLHDFTEEEIQHYFANDGKKSPIFVHGSLKEVAQKAGIDAEQLQKTLNSYEKFAAQGKDEEFDRDPQFLHNYEGDEFYVVEQKDRFATTLGGFVTGADLNLRTKNGERVSNIWGAGEVIGGANGHDSMPSMMNTWSISSGYVAANNALLQLK</sequence>
<dbReference type="Gene3D" id="3.50.50.60">
    <property type="entry name" value="FAD/NAD(P)-binding domain"/>
    <property type="match status" value="1"/>
</dbReference>
<evidence type="ECO:0000256" key="9">
    <source>
        <dbReference type="ARBA" id="ARBA00049922"/>
    </source>
</evidence>
<dbReference type="GO" id="GO:0016020">
    <property type="term" value="C:membrane"/>
    <property type="evidence" value="ECO:0007669"/>
    <property type="project" value="InterPro"/>
</dbReference>
<evidence type="ECO:0000259" key="10">
    <source>
        <dbReference type="SMART" id="SM00900"/>
    </source>
</evidence>
<gene>
    <name evidence="12" type="primary">sdhA</name>
    <name evidence="11" type="ORF">C7K38_02255</name>
    <name evidence="12" type="ORF">GCM10025885_22150</name>
</gene>
<comment type="cofactor">
    <cofactor evidence="1">
        <name>FMN</name>
        <dbReference type="ChEBI" id="CHEBI:58210"/>
    </cofactor>
</comment>
<evidence type="ECO:0000313" key="13">
    <source>
        <dbReference type="Proteomes" id="UP000268310"/>
    </source>
</evidence>
<reference evidence="12" key="4">
    <citation type="submission" date="2023-02" db="EMBL/GenBank/DDBJ databases">
        <authorList>
            <person name="Sun Q."/>
            <person name="Mori K."/>
        </authorList>
    </citation>
    <scope>NUCLEOTIDE SEQUENCE</scope>
    <source>
        <strain evidence="12">NBRC 114545</strain>
    </source>
</reference>
<comment type="catalytic activity">
    <reaction evidence="9">
        <text>dihydrourocanate + A = urocanate + AH2</text>
        <dbReference type="Rhea" id="RHEA:36059"/>
        <dbReference type="ChEBI" id="CHEBI:13193"/>
        <dbReference type="ChEBI" id="CHEBI:17499"/>
        <dbReference type="ChEBI" id="CHEBI:27247"/>
        <dbReference type="ChEBI" id="CHEBI:72991"/>
        <dbReference type="EC" id="1.3.99.33"/>
    </reaction>
</comment>
<dbReference type="Proteomes" id="UP001157039">
    <property type="component" value="Unassembled WGS sequence"/>
</dbReference>
<dbReference type="AlphaFoldDB" id="A0AA38CY06"/>
<dbReference type="Proteomes" id="UP000268310">
    <property type="component" value="Chromosome"/>
</dbReference>
<evidence type="ECO:0000313" key="14">
    <source>
        <dbReference type="Proteomes" id="UP001157039"/>
    </source>
</evidence>
<evidence type="ECO:0000256" key="4">
    <source>
        <dbReference type="ARBA" id="ARBA00013137"/>
    </source>
</evidence>
<dbReference type="EC" id="1.3.99.33" evidence="4"/>
<comment type="similarity">
    <text evidence="3">Belongs to the FAD-dependent oxidoreductase 2 family. FRD/SDH subfamily.</text>
</comment>
<dbReference type="Pfam" id="PF04205">
    <property type="entry name" value="FMN_bind"/>
    <property type="match status" value="1"/>
</dbReference>
<evidence type="ECO:0000256" key="2">
    <source>
        <dbReference type="ARBA" id="ARBA00001974"/>
    </source>
</evidence>
<reference evidence="11 13" key="1">
    <citation type="journal article" date="2012" name="Int. J. Syst. Evol. Microbiol.">
        <title>Characterization of Tetragenococcus strains from sugar thick juice reveals a novel species, Tetragenococcus osmophilus sp. nov., and divides Tetragenococcus halophilus into two subspecies, T. halophilus subsp. halophilus subsp. nov. and T. halophilus subsp. flandriensis subsp. nov.</title>
        <authorList>
            <person name="Juste A."/>
            <person name="Van Trappen S."/>
            <person name="Verreth C."/>
            <person name="Cleenwerck I."/>
            <person name="De Vos P."/>
            <person name="Lievens B."/>
            <person name="Willems K.A."/>
        </authorList>
    </citation>
    <scope>NUCLEOTIDE SEQUENCE [LARGE SCALE GENOMIC DNA]</scope>
    <source>
        <strain evidence="11 13">JCM 31126</strain>
    </source>
</reference>
<evidence type="ECO:0000256" key="8">
    <source>
        <dbReference type="ARBA" id="ARBA00023002"/>
    </source>
</evidence>
<protein>
    <recommendedName>
        <fullName evidence="5">Urocanate reductase</fullName>
        <ecNumber evidence="4">1.3.99.33</ecNumber>
    </recommendedName>
</protein>
<organism evidence="12 14">
    <name type="scientific">Tetragenococcus osmophilus</name>
    <dbReference type="NCBI Taxonomy" id="526944"/>
    <lineage>
        <taxon>Bacteria</taxon>
        <taxon>Bacillati</taxon>
        <taxon>Bacillota</taxon>
        <taxon>Bacilli</taxon>
        <taxon>Lactobacillales</taxon>
        <taxon>Enterococcaceae</taxon>
        <taxon>Tetragenococcus</taxon>
    </lineage>
</organism>
<dbReference type="InterPro" id="IPR003953">
    <property type="entry name" value="FAD-dep_OxRdtase_2_FAD-bd"/>
</dbReference>